<dbReference type="InterPro" id="IPR001901">
    <property type="entry name" value="Translocase_SecE/Sec61-g"/>
</dbReference>
<evidence type="ECO:0000256" key="9">
    <source>
        <dbReference type="SAM" id="Phobius"/>
    </source>
</evidence>
<dbReference type="Proteomes" id="UP000290876">
    <property type="component" value="Chromosome"/>
</dbReference>
<dbReference type="Gene3D" id="1.20.5.1030">
    <property type="entry name" value="Preprotein translocase secy subunit"/>
    <property type="match status" value="1"/>
</dbReference>
<feature type="transmembrane region" description="Helical" evidence="9">
    <location>
        <begin position="93"/>
        <end position="118"/>
    </location>
</feature>
<keyword evidence="5 9" id="KW-1133">Transmembrane helix</keyword>
<evidence type="ECO:0000256" key="1">
    <source>
        <dbReference type="ARBA" id="ARBA00004370"/>
    </source>
</evidence>
<dbReference type="GO" id="GO:0006605">
    <property type="term" value="P:protein targeting"/>
    <property type="evidence" value="ECO:0007669"/>
    <property type="project" value="InterPro"/>
</dbReference>
<organism evidence="10 11">
    <name type="scientific">Mycoplasmopsis columbinasalis</name>
    <dbReference type="NCBI Taxonomy" id="114880"/>
    <lineage>
        <taxon>Bacteria</taxon>
        <taxon>Bacillati</taxon>
        <taxon>Mycoplasmatota</taxon>
        <taxon>Mycoplasmoidales</taxon>
        <taxon>Metamycoplasmataceae</taxon>
        <taxon>Mycoplasmopsis</taxon>
    </lineage>
</organism>
<keyword evidence="11" id="KW-1185">Reference proteome</keyword>
<protein>
    <submittedName>
        <fullName evidence="10">Preprotein translocase subunit SecE</fullName>
    </submittedName>
</protein>
<evidence type="ECO:0000256" key="5">
    <source>
        <dbReference type="ARBA" id="ARBA00022989"/>
    </source>
</evidence>
<dbReference type="GO" id="GO:0016020">
    <property type="term" value="C:membrane"/>
    <property type="evidence" value="ECO:0007669"/>
    <property type="project" value="UniProtKB-SubCell"/>
</dbReference>
<dbReference type="GO" id="GO:0006886">
    <property type="term" value="P:intracellular protein transport"/>
    <property type="evidence" value="ECO:0007669"/>
    <property type="project" value="InterPro"/>
</dbReference>
<reference evidence="10 11" key="1">
    <citation type="submission" date="2019-01" db="EMBL/GenBank/DDBJ databases">
        <authorList>
            <consortium name="Pathogen Informatics"/>
        </authorList>
    </citation>
    <scope>NUCLEOTIDE SEQUENCE [LARGE SCALE GENOMIC DNA]</scope>
    <source>
        <strain evidence="10 11">NCTC10184</strain>
    </source>
</reference>
<evidence type="ECO:0000313" key="10">
    <source>
        <dbReference type="EMBL" id="VEU78108.1"/>
    </source>
</evidence>
<evidence type="ECO:0000256" key="8">
    <source>
        <dbReference type="SAM" id="MobiDB-lite"/>
    </source>
</evidence>
<dbReference type="KEGG" id="mcob:NCTC10184_00330"/>
<evidence type="ECO:0000256" key="2">
    <source>
        <dbReference type="ARBA" id="ARBA00022448"/>
    </source>
</evidence>
<keyword evidence="2" id="KW-0813">Transport</keyword>
<evidence type="ECO:0000313" key="11">
    <source>
        <dbReference type="Proteomes" id="UP000290876"/>
    </source>
</evidence>
<feature type="region of interest" description="Disordered" evidence="8">
    <location>
        <begin position="22"/>
        <end position="60"/>
    </location>
</feature>
<sequence>MSDKLINEAKLAEKAAKEARKAQRVVDRKNRKAANALAKKQDKEERAAAKLRKKNETGFEPKEQRKKRYFFRRFVKEIKRVQWPTSKVNWTSFWQVVIFSVAFVIIVIALASMFTVIWTSASIN</sequence>
<dbReference type="Pfam" id="PF00584">
    <property type="entry name" value="SecE"/>
    <property type="match status" value="1"/>
</dbReference>
<proteinExistence type="predicted"/>
<dbReference type="InterPro" id="IPR005807">
    <property type="entry name" value="SecE_bac"/>
</dbReference>
<evidence type="ECO:0000256" key="6">
    <source>
        <dbReference type="ARBA" id="ARBA00023010"/>
    </source>
</evidence>
<dbReference type="NCBIfam" id="TIGR00964">
    <property type="entry name" value="secE_bact"/>
    <property type="match status" value="1"/>
</dbReference>
<name>A0A449BAA3_9BACT</name>
<dbReference type="InterPro" id="IPR038379">
    <property type="entry name" value="SecE_sf"/>
</dbReference>
<dbReference type="EMBL" id="LR215043">
    <property type="protein sequence ID" value="VEU78108.1"/>
    <property type="molecule type" value="Genomic_DNA"/>
</dbReference>
<accession>A0A449BAA3</accession>
<dbReference type="AlphaFoldDB" id="A0A449BAA3"/>
<keyword evidence="7 9" id="KW-0472">Membrane</keyword>
<keyword evidence="3 9" id="KW-0812">Transmembrane</keyword>
<keyword evidence="4" id="KW-0653">Protein transport</keyword>
<feature type="compositionally biased region" description="Basic and acidic residues" evidence="8">
    <location>
        <begin position="39"/>
        <end position="60"/>
    </location>
</feature>
<keyword evidence="6" id="KW-0811">Translocation</keyword>
<evidence type="ECO:0000256" key="3">
    <source>
        <dbReference type="ARBA" id="ARBA00022692"/>
    </source>
</evidence>
<evidence type="ECO:0000256" key="4">
    <source>
        <dbReference type="ARBA" id="ARBA00022927"/>
    </source>
</evidence>
<dbReference type="GO" id="GO:0008320">
    <property type="term" value="F:protein transmembrane transporter activity"/>
    <property type="evidence" value="ECO:0007669"/>
    <property type="project" value="InterPro"/>
</dbReference>
<dbReference type="RefSeq" id="WP_197722269.1">
    <property type="nucleotide sequence ID" value="NZ_LR215043.1"/>
</dbReference>
<dbReference type="GO" id="GO:0009306">
    <property type="term" value="P:protein secretion"/>
    <property type="evidence" value="ECO:0007669"/>
    <property type="project" value="InterPro"/>
</dbReference>
<comment type="subcellular location">
    <subcellularLocation>
        <location evidence="1">Membrane</location>
    </subcellularLocation>
</comment>
<evidence type="ECO:0000256" key="7">
    <source>
        <dbReference type="ARBA" id="ARBA00023136"/>
    </source>
</evidence>
<gene>
    <name evidence="10" type="primary">secE</name>
    <name evidence="10" type="ORF">NCTC10184_00330</name>
</gene>